<dbReference type="RefSeq" id="WP_379901966.1">
    <property type="nucleotide sequence ID" value="NZ_JBHRTR010000028.1"/>
</dbReference>
<evidence type="ECO:0000256" key="7">
    <source>
        <dbReference type="SAM" id="MobiDB-lite"/>
    </source>
</evidence>
<dbReference type="PANTHER" id="PTHR21716:SF16">
    <property type="entry name" value="BLL1467 PROTEIN"/>
    <property type="match status" value="1"/>
</dbReference>
<keyword evidence="4 8" id="KW-1133">Transmembrane helix</keyword>
<feature type="region of interest" description="Disordered" evidence="7">
    <location>
        <begin position="19"/>
        <end position="40"/>
    </location>
</feature>
<feature type="transmembrane region" description="Helical" evidence="8">
    <location>
        <begin position="248"/>
        <end position="270"/>
    </location>
</feature>
<proteinExistence type="inferred from homology"/>
<dbReference type="InterPro" id="IPR002549">
    <property type="entry name" value="AI-2E-like"/>
</dbReference>
<evidence type="ECO:0000313" key="10">
    <source>
        <dbReference type="Proteomes" id="UP001595528"/>
    </source>
</evidence>
<feature type="transmembrane region" description="Helical" evidence="8">
    <location>
        <begin position="47"/>
        <end position="68"/>
    </location>
</feature>
<evidence type="ECO:0000256" key="4">
    <source>
        <dbReference type="ARBA" id="ARBA00022989"/>
    </source>
</evidence>
<evidence type="ECO:0000256" key="6">
    <source>
        <dbReference type="SAM" id="Coils"/>
    </source>
</evidence>
<dbReference type="Proteomes" id="UP001595528">
    <property type="component" value="Unassembled WGS sequence"/>
</dbReference>
<comment type="subcellular location">
    <subcellularLocation>
        <location evidence="1">Membrane</location>
        <topology evidence="1">Multi-pass membrane protein</topology>
    </subcellularLocation>
</comment>
<accession>A0ABV7L2L6</accession>
<evidence type="ECO:0000256" key="5">
    <source>
        <dbReference type="ARBA" id="ARBA00023136"/>
    </source>
</evidence>
<keyword evidence="10" id="KW-1185">Reference proteome</keyword>
<reference evidence="10" key="1">
    <citation type="journal article" date="2019" name="Int. J. Syst. Evol. Microbiol.">
        <title>The Global Catalogue of Microorganisms (GCM) 10K type strain sequencing project: providing services to taxonomists for standard genome sequencing and annotation.</title>
        <authorList>
            <consortium name="The Broad Institute Genomics Platform"/>
            <consortium name="The Broad Institute Genome Sequencing Center for Infectious Disease"/>
            <person name="Wu L."/>
            <person name="Ma J."/>
        </authorList>
    </citation>
    <scope>NUCLEOTIDE SEQUENCE [LARGE SCALE GENOMIC DNA]</scope>
    <source>
        <strain evidence="10">KCTC 42964</strain>
    </source>
</reference>
<feature type="transmembrane region" description="Helical" evidence="8">
    <location>
        <begin position="196"/>
        <end position="218"/>
    </location>
</feature>
<sequence>MSETRTALPQEGQTLRAAGRRFGPSAAGTSEEDGNGGRGSGEAFSRLQVRLLTASALGILMLMIAGTLYFGRDFFLPIVMALLFGLVLRPIVRWLARRHVPPAISAVVLVLCLVMGLGVGVYYLSGPVAEWIDNAPRIGAELKLKLAELRESVEAVKRASEEVEKAASGTDDPTVQQVVVKEPGLLSRMATGLPDVVAEAVLCFVLLLFLLASGEMFLEKMVRILPSMRDKVQMLRIARDVESEISHYLMTVTAINFCLGCAIAAGMAAIGMPNPYLWGLGAAILNFLPYLGSIVGIVIVTAVAIVSYDSLANAALAPAIYLALTTLEGQFITPLILGRRLRLNPIAIFVAVAFWAFLWGIAGAFIAVPLLIIAKVVSDHSRTLAPLAEFLSGRQLPTDGDHRH</sequence>
<keyword evidence="3 8" id="KW-0812">Transmembrane</keyword>
<evidence type="ECO:0000256" key="1">
    <source>
        <dbReference type="ARBA" id="ARBA00004141"/>
    </source>
</evidence>
<name>A0ABV7L2L6_9PROT</name>
<protein>
    <submittedName>
        <fullName evidence="9">AI-2E family transporter</fullName>
    </submittedName>
</protein>
<evidence type="ECO:0000313" key="9">
    <source>
        <dbReference type="EMBL" id="MFC3228645.1"/>
    </source>
</evidence>
<organism evidence="9 10">
    <name type="scientific">Marinibaculum pumilum</name>
    <dbReference type="NCBI Taxonomy" id="1766165"/>
    <lineage>
        <taxon>Bacteria</taxon>
        <taxon>Pseudomonadati</taxon>
        <taxon>Pseudomonadota</taxon>
        <taxon>Alphaproteobacteria</taxon>
        <taxon>Rhodospirillales</taxon>
        <taxon>Rhodospirillaceae</taxon>
        <taxon>Marinibaculum</taxon>
    </lineage>
</organism>
<evidence type="ECO:0000256" key="2">
    <source>
        <dbReference type="ARBA" id="ARBA00009773"/>
    </source>
</evidence>
<comment type="caution">
    <text evidence="9">The sequence shown here is derived from an EMBL/GenBank/DDBJ whole genome shotgun (WGS) entry which is preliminary data.</text>
</comment>
<evidence type="ECO:0000256" key="3">
    <source>
        <dbReference type="ARBA" id="ARBA00022692"/>
    </source>
</evidence>
<comment type="similarity">
    <text evidence="2">Belongs to the autoinducer-2 exporter (AI-2E) (TC 2.A.86) family.</text>
</comment>
<dbReference type="Pfam" id="PF01594">
    <property type="entry name" value="AI-2E_transport"/>
    <property type="match status" value="1"/>
</dbReference>
<feature type="coiled-coil region" evidence="6">
    <location>
        <begin position="139"/>
        <end position="166"/>
    </location>
</feature>
<feature type="transmembrane region" description="Helical" evidence="8">
    <location>
        <begin position="74"/>
        <end position="92"/>
    </location>
</feature>
<keyword evidence="5 8" id="KW-0472">Membrane</keyword>
<dbReference type="EMBL" id="JBHRTR010000028">
    <property type="protein sequence ID" value="MFC3228645.1"/>
    <property type="molecule type" value="Genomic_DNA"/>
</dbReference>
<feature type="transmembrane region" description="Helical" evidence="8">
    <location>
        <begin position="276"/>
        <end position="306"/>
    </location>
</feature>
<keyword evidence="6" id="KW-0175">Coiled coil</keyword>
<feature type="transmembrane region" description="Helical" evidence="8">
    <location>
        <begin position="343"/>
        <end position="373"/>
    </location>
</feature>
<dbReference type="PANTHER" id="PTHR21716">
    <property type="entry name" value="TRANSMEMBRANE PROTEIN"/>
    <property type="match status" value="1"/>
</dbReference>
<gene>
    <name evidence="9" type="ORF">ACFOGJ_15480</name>
</gene>
<feature type="transmembrane region" description="Helical" evidence="8">
    <location>
        <begin position="104"/>
        <end position="124"/>
    </location>
</feature>
<evidence type="ECO:0000256" key="8">
    <source>
        <dbReference type="SAM" id="Phobius"/>
    </source>
</evidence>
<feature type="transmembrane region" description="Helical" evidence="8">
    <location>
        <begin position="318"/>
        <end position="337"/>
    </location>
</feature>